<keyword evidence="2" id="KW-0328">Glycosyltransferase</keyword>
<accession>A0A2M7X3M0</accession>
<dbReference type="PANTHER" id="PTHR43179:SF12">
    <property type="entry name" value="GALACTOFURANOSYLTRANSFERASE GLFT2"/>
    <property type="match status" value="1"/>
</dbReference>
<comment type="similarity">
    <text evidence="1">Belongs to the glycosyltransferase 2 family.</text>
</comment>
<evidence type="ECO:0000313" key="7">
    <source>
        <dbReference type="Proteomes" id="UP000230683"/>
    </source>
</evidence>
<evidence type="ECO:0000256" key="3">
    <source>
        <dbReference type="ARBA" id="ARBA00022679"/>
    </source>
</evidence>
<name>A0A2M7X3M0_UNCKA</name>
<evidence type="ECO:0000256" key="1">
    <source>
        <dbReference type="ARBA" id="ARBA00006739"/>
    </source>
</evidence>
<feature type="transmembrane region" description="Helical" evidence="4">
    <location>
        <begin position="251"/>
        <end position="271"/>
    </location>
</feature>
<evidence type="ECO:0000256" key="2">
    <source>
        <dbReference type="ARBA" id="ARBA00022676"/>
    </source>
</evidence>
<comment type="caution">
    <text evidence="6">The sequence shown here is derived from an EMBL/GenBank/DDBJ whole genome shotgun (WGS) entry which is preliminary data.</text>
</comment>
<dbReference type="Gene3D" id="3.90.550.10">
    <property type="entry name" value="Spore Coat Polysaccharide Biosynthesis Protein SpsA, Chain A"/>
    <property type="match status" value="1"/>
</dbReference>
<proteinExistence type="inferred from homology"/>
<dbReference type="InterPro" id="IPR029044">
    <property type="entry name" value="Nucleotide-diphossugar_trans"/>
</dbReference>
<keyword evidence="4" id="KW-0472">Membrane</keyword>
<dbReference type="Proteomes" id="UP000230683">
    <property type="component" value="Unassembled WGS sequence"/>
</dbReference>
<organism evidence="6 7">
    <name type="scientific">candidate division WWE3 bacterium CG_4_9_14_3_um_filter_34_6</name>
    <dbReference type="NCBI Taxonomy" id="1975079"/>
    <lineage>
        <taxon>Bacteria</taxon>
        <taxon>Katanobacteria</taxon>
    </lineage>
</organism>
<evidence type="ECO:0000313" key="6">
    <source>
        <dbReference type="EMBL" id="PJA40728.1"/>
    </source>
</evidence>
<sequence length="346" mass="39691">MKSSISIIIVTYNCEDIIEDCLLRLIDSISQSVEIVLVDNNSSDNTISEINKFIPRVKLFQSADNLGYSGGNNIGVKNSNGDYILFMNADVTVTKGFLEPLIEILKSNENVSATQPLVLLSDNRKRINLTGKTLHYVGLEWCSDYGHIYDKENLNVHEIQAISGSCFLVRRSVYDKVGGFDDEYFMYGEDSDLSWRIRSINKKLVFVPNSIVYHDYKFLVNKKNLALKKKFYYVERNRLINILTGYQLKSLLILFPALLVTEVGLCLYSMLNGLLKSKIKGYLFLFRNAKYLMQKRRSLMSLRTVGDEILLKDAESSVNYTDFGGKGIRLFNIFWGIYWKLAKKFI</sequence>
<dbReference type="AlphaFoldDB" id="A0A2M7X3M0"/>
<dbReference type="EMBL" id="PFWY01000077">
    <property type="protein sequence ID" value="PJA40728.1"/>
    <property type="molecule type" value="Genomic_DNA"/>
</dbReference>
<feature type="domain" description="Glycosyltransferase 2-like" evidence="5">
    <location>
        <begin position="6"/>
        <end position="177"/>
    </location>
</feature>
<dbReference type="SUPFAM" id="SSF53448">
    <property type="entry name" value="Nucleotide-diphospho-sugar transferases"/>
    <property type="match status" value="1"/>
</dbReference>
<dbReference type="CDD" id="cd04186">
    <property type="entry name" value="GT_2_like_c"/>
    <property type="match status" value="1"/>
</dbReference>
<dbReference type="InterPro" id="IPR001173">
    <property type="entry name" value="Glyco_trans_2-like"/>
</dbReference>
<dbReference type="Pfam" id="PF00535">
    <property type="entry name" value="Glycos_transf_2"/>
    <property type="match status" value="1"/>
</dbReference>
<keyword evidence="4" id="KW-1133">Transmembrane helix</keyword>
<evidence type="ECO:0000256" key="4">
    <source>
        <dbReference type="SAM" id="Phobius"/>
    </source>
</evidence>
<reference evidence="7" key="1">
    <citation type="submission" date="2017-09" db="EMBL/GenBank/DDBJ databases">
        <title>Depth-based differentiation of microbial function through sediment-hosted aquifers and enrichment of novel symbionts in the deep terrestrial subsurface.</title>
        <authorList>
            <person name="Probst A.J."/>
            <person name="Ladd B."/>
            <person name="Jarett J.K."/>
            <person name="Geller-Mcgrath D.E."/>
            <person name="Sieber C.M.K."/>
            <person name="Emerson J.B."/>
            <person name="Anantharaman K."/>
            <person name="Thomas B.C."/>
            <person name="Malmstrom R."/>
            <person name="Stieglmeier M."/>
            <person name="Klingl A."/>
            <person name="Woyke T."/>
            <person name="Ryan C.M."/>
            <person name="Banfield J.F."/>
        </authorList>
    </citation>
    <scope>NUCLEOTIDE SEQUENCE [LARGE SCALE GENOMIC DNA]</scope>
</reference>
<gene>
    <name evidence="6" type="ORF">CO178_01635</name>
</gene>
<dbReference type="PANTHER" id="PTHR43179">
    <property type="entry name" value="RHAMNOSYLTRANSFERASE WBBL"/>
    <property type="match status" value="1"/>
</dbReference>
<keyword evidence="3 6" id="KW-0808">Transferase</keyword>
<dbReference type="GO" id="GO:0016757">
    <property type="term" value="F:glycosyltransferase activity"/>
    <property type="evidence" value="ECO:0007669"/>
    <property type="project" value="UniProtKB-KW"/>
</dbReference>
<keyword evidence="4" id="KW-0812">Transmembrane</keyword>
<evidence type="ECO:0000259" key="5">
    <source>
        <dbReference type="Pfam" id="PF00535"/>
    </source>
</evidence>
<protein>
    <submittedName>
        <fullName evidence="6">Glycosyltransferase family 2 protein</fullName>
    </submittedName>
</protein>